<dbReference type="EMBL" id="QXHD01000004">
    <property type="protein sequence ID" value="NEZ61042.1"/>
    <property type="molecule type" value="Genomic_DNA"/>
</dbReference>
<sequence length="268" mass="30309">MSKLAATLSLRQLIFVGGEKGGVGKSMFAKTLCANLIDRSEPYVLVECDRSNPDLLRTYGHLNPDGHKHVAVFSEGQKYEDSANNLFNLATEHRVVANLPAQVFNALRQWLVYNSIFELAAESKVKIYHFHISDSGYDSLALFSKYVKEFGNQLNHVFVKNLGLTDDWAPFHEDDELQALISQYQIPVISLPKFIGNKDRNLIDKLSLTFGEAREYDQFGAISRQRVKTFLSKAYAEFDRLDFLQPTPQIEDCVVPFVRPSRGGEDAI</sequence>
<name>A0A6M0RZA7_9CYAN</name>
<dbReference type="Proteomes" id="UP000481033">
    <property type="component" value="Unassembled WGS sequence"/>
</dbReference>
<accession>A0A6M0RZA7</accession>
<gene>
    <name evidence="1" type="ORF">DXZ20_36490</name>
</gene>
<dbReference type="SUPFAM" id="SSF52540">
    <property type="entry name" value="P-loop containing nucleoside triphosphate hydrolases"/>
    <property type="match status" value="1"/>
</dbReference>
<dbReference type="AlphaFoldDB" id="A0A6M0RZA7"/>
<proteinExistence type="predicted"/>
<evidence type="ECO:0000313" key="2">
    <source>
        <dbReference type="Proteomes" id="UP000481033"/>
    </source>
</evidence>
<comment type="caution">
    <text evidence="1">The sequence shown here is derived from an EMBL/GenBank/DDBJ whole genome shotgun (WGS) entry which is preliminary data.</text>
</comment>
<dbReference type="RefSeq" id="WP_163703296.1">
    <property type="nucleotide sequence ID" value="NZ_QXHD01000004.1"/>
</dbReference>
<keyword evidence="2" id="KW-1185">Reference proteome</keyword>
<dbReference type="InterPro" id="IPR027417">
    <property type="entry name" value="P-loop_NTPase"/>
</dbReference>
<organism evidence="1 2">
    <name type="scientific">Adonisia turfae CCMR0081</name>
    <dbReference type="NCBI Taxonomy" id="2292702"/>
    <lineage>
        <taxon>Bacteria</taxon>
        <taxon>Bacillati</taxon>
        <taxon>Cyanobacteriota</taxon>
        <taxon>Adonisia</taxon>
        <taxon>Adonisia turfae</taxon>
    </lineage>
</organism>
<reference evidence="1 2" key="1">
    <citation type="journal article" date="2020" name="Microb. Ecol.">
        <title>Ecogenomics of the Marine Benthic Filamentous Cyanobacterium Adonisia.</title>
        <authorList>
            <person name="Walter J.M."/>
            <person name="Coutinho F.H."/>
            <person name="Leomil L."/>
            <person name="Hargreaves P.I."/>
            <person name="Campeao M.E."/>
            <person name="Vieira V.V."/>
            <person name="Silva B.S."/>
            <person name="Fistarol G.O."/>
            <person name="Salomon P.S."/>
            <person name="Sawabe T."/>
            <person name="Mino S."/>
            <person name="Hosokawa M."/>
            <person name="Miyashita H."/>
            <person name="Maruyama F."/>
            <person name="van Verk M.C."/>
            <person name="Dutilh B.E."/>
            <person name="Thompson C.C."/>
            <person name="Thompson F.L."/>
        </authorList>
    </citation>
    <scope>NUCLEOTIDE SEQUENCE [LARGE SCALE GENOMIC DNA]</scope>
    <source>
        <strain evidence="1 2">CCMR0081</strain>
    </source>
</reference>
<evidence type="ECO:0000313" key="1">
    <source>
        <dbReference type="EMBL" id="NEZ61042.1"/>
    </source>
</evidence>
<evidence type="ECO:0008006" key="3">
    <source>
        <dbReference type="Google" id="ProtNLM"/>
    </source>
</evidence>
<protein>
    <recommendedName>
        <fullName evidence="3">Mobilization protein</fullName>
    </recommendedName>
</protein>